<comment type="caution">
    <text evidence="1">The sequence shown here is derived from an EMBL/GenBank/DDBJ whole genome shotgun (WGS) entry which is preliminary data.</text>
</comment>
<reference evidence="1" key="1">
    <citation type="journal article" date="2014" name="Front. Microbiol.">
        <title>High frequency of phylogenetically diverse reductive dehalogenase-homologous genes in deep subseafloor sedimentary metagenomes.</title>
        <authorList>
            <person name="Kawai M."/>
            <person name="Futagami T."/>
            <person name="Toyoda A."/>
            <person name="Takaki Y."/>
            <person name="Nishi S."/>
            <person name="Hori S."/>
            <person name="Arai W."/>
            <person name="Tsubouchi T."/>
            <person name="Morono Y."/>
            <person name="Uchiyama I."/>
            <person name="Ito T."/>
            <person name="Fujiyama A."/>
            <person name="Inagaki F."/>
            <person name="Takami H."/>
        </authorList>
    </citation>
    <scope>NUCLEOTIDE SEQUENCE</scope>
    <source>
        <strain evidence="1">Expedition CK06-06</strain>
    </source>
</reference>
<protein>
    <recommendedName>
        <fullName evidence="2">Glycoside hydrolase family 42 N-terminal domain-containing protein</fullName>
    </recommendedName>
</protein>
<name>X1TF11_9ZZZZ</name>
<feature type="non-terminal residue" evidence="1">
    <location>
        <position position="1"/>
    </location>
</feature>
<sequence>LGFNSYGYGCPDDLKDDLPYMESWNDLVPISLYRNDDTFRYVDIFDSIVQESIETKVRNKCIANRNNPNLIGYMWTDLPTWTLENKHNTNWVDFCRQLPDSAPGKIEYVQYLQAQYDSDIDSFNELYLTGMGDWESLLSYSFASVPDKSEIRNDDLAFLRMIARQYYTLLGNATREYDPSHLVFGDRLLFSLVVDEVIEEMLPHVDAIAIQPNYNAGFPDETYQHLHSLTNKPILICDYAIRFPEEGKDINNVTAPDQETAGKDYNDYLQEAISTS</sequence>
<evidence type="ECO:0000313" key="1">
    <source>
        <dbReference type="EMBL" id="GAI89946.1"/>
    </source>
</evidence>
<organism evidence="1">
    <name type="scientific">marine sediment metagenome</name>
    <dbReference type="NCBI Taxonomy" id="412755"/>
    <lineage>
        <taxon>unclassified sequences</taxon>
        <taxon>metagenomes</taxon>
        <taxon>ecological metagenomes</taxon>
    </lineage>
</organism>
<accession>X1TF11</accession>
<dbReference type="Gene3D" id="3.20.20.80">
    <property type="entry name" value="Glycosidases"/>
    <property type="match status" value="1"/>
</dbReference>
<dbReference type="InterPro" id="IPR017853">
    <property type="entry name" value="GH"/>
</dbReference>
<evidence type="ECO:0008006" key="2">
    <source>
        <dbReference type="Google" id="ProtNLM"/>
    </source>
</evidence>
<gene>
    <name evidence="1" type="ORF">S12H4_32358</name>
</gene>
<dbReference type="AlphaFoldDB" id="X1TF11"/>
<feature type="non-terminal residue" evidence="1">
    <location>
        <position position="276"/>
    </location>
</feature>
<proteinExistence type="predicted"/>
<dbReference type="EMBL" id="BARW01018969">
    <property type="protein sequence ID" value="GAI89946.1"/>
    <property type="molecule type" value="Genomic_DNA"/>
</dbReference>
<dbReference type="SUPFAM" id="SSF51445">
    <property type="entry name" value="(Trans)glycosidases"/>
    <property type="match status" value="1"/>
</dbReference>